<gene>
    <name evidence="1" type="ORF">PIB30_027054</name>
</gene>
<name>A0ABU6SBC6_9FABA</name>
<sequence>MLTWFIITGGINTKDALSRRNIIPQGEDKCVLCNDAPKSVVTASRCGLNHGWHKRFIVGRKEVG</sequence>
<comment type="caution">
    <text evidence="1">The sequence shown here is derived from an EMBL/GenBank/DDBJ whole genome shotgun (WGS) entry which is preliminary data.</text>
</comment>
<reference evidence="1 2" key="1">
    <citation type="journal article" date="2023" name="Plants (Basel)">
        <title>Bridging the Gap: Combining Genomics and Transcriptomics Approaches to Understand Stylosanthes scabra, an Orphan Legume from the Brazilian Caatinga.</title>
        <authorList>
            <person name="Ferreira-Neto J.R.C."/>
            <person name="da Silva M.D."/>
            <person name="Binneck E."/>
            <person name="de Melo N.F."/>
            <person name="da Silva R.H."/>
            <person name="de Melo A.L.T.M."/>
            <person name="Pandolfi V."/>
            <person name="Bustamante F.O."/>
            <person name="Brasileiro-Vidal A.C."/>
            <person name="Benko-Iseppon A.M."/>
        </authorList>
    </citation>
    <scope>NUCLEOTIDE SEQUENCE [LARGE SCALE GENOMIC DNA]</scope>
    <source>
        <tissue evidence="1">Leaves</tissue>
    </source>
</reference>
<dbReference type="EMBL" id="JASCZI010060518">
    <property type="protein sequence ID" value="MED6133295.1"/>
    <property type="molecule type" value="Genomic_DNA"/>
</dbReference>
<evidence type="ECO:0000313" key="1">
    <source>
        <dbReference type="EMBL" id="MED6133295.1"/>
    </source>
</evidence>
<proteinExistence type="predicted"/>
<protein>
    <submittedName>
        <fullName evidence="1">Uncharacterized protein</fullName>
    </submittedName>
</protein>
<accession>A0ABU6SBC6</accession>
<dbReference type="Proteomes" id="UP001341840">
    <property type="component" value="Unassembled WGS sequence"/>
</dbReference>
<keyword evidence="2" id="KW-1185">Reference proteome</keyword>
<evidence type="ECO:0000313" key="2">
    <source>
        <dbReference type="Proteomes" id="UP001341840"/>
    </source>
</evidence>
<organism evidence="1 2">
    <name type="scientific">Stylosanthes scabra</name>
    <dbReference type="NCBI Taxonomy" id="79078"/>
    <lineage>
        <taxon>Eukaryota</taxon>
        <taxon>Viridiplantae</taxon>
        <taxon>Streptophyta</taxon>
        <taxon>Embryophyta</taxon>
        <taxon>Tracheophyta</taxon>
        <taxon>Spermatophyta</taxon>
        <taxon>Magnoliopsida</taxon>
        <taxon>eudicotyledons</taxon>
        <taxon>Gunneridae</taxon>
        <taxon>Pentapetalae</taxon>
        <taxon>rosids</taxon>
        <taxon>fabids</taxon>
        <taxon>Fabales</taxon>
        <taxon>Fabaceae</taxon>
        <taxon>Papilionoideae</taxon>
        <taxon>50 kb inversion clade</taxon>
        <taxon>dalbergioids sensu lato</taxon>
        <taxon>Dalbergieae</taxon>
        <taxon>Pterocarpus clade</taxon>
        <taxon>Stylosanthes</taxon>
    </lineage>
</organism>